<evidence type="ECO:0000313" key="1">
    <source>
        <dbReference type="EMBL" id="MBN8204611.1"/>
    </source>
</evidence>
<dbReference type="EMBL" id="JAEMWU010000001">
    <property type="protein sequence ID" value="MBN8204611.1"/>
    <property type="molecule type" value="Genomic_DNA"/>
</dbReference>
<protein>
    <submittedName>
        <fullName evidence="1">Uncharacterized protein</fullName>
    </submittedName>
</protein>
<dbReference type="AlphaFoldDB" id="A0A939DT08"/>
<proteinExistence type="predicted"/>
<reference evidence="1" key="1">
    <citation type="submission" date="2020-12" db="EMBL/GenBank/DDBJ databases">
        <title>PHA producing bacteria isolated from mangrove.</title>
        <authorList>
            <person name="Zheng W."/>
            <person name="Yu S."/>
            <person name="Huang Y."/>
        </authorList>
    </citation>
    <scope>NUCLEOTIDE SEQUENCE</scope>
    <source>
        <strain evidence="1">GN8-5</strain>
    </source>
</reference>
<dbReference type="Proteomes" id="UP000664385">
    <property type="component" value="Unassembled WGS sequence"/>
</dbReference>
<sequence length="69" mass="7830">MSILIVSLVPILYVLAIAAVAYAVIRFAIVHALRQARNEERIERRVPKAATWLDADERRLLTLSNTSRD</sequence>
<gene>
    <name evidence="1" type="ORF">JF543_01405</name>
</gene>
<comment type="caution">
    <text evidence="1">The sequence shown here is derived from an EMBL/GenBank/DDBJ whole genome shotgun (WGS) entry which is preliminary data.</text>
</comment>
<organism evidence="1 2">
    <name type="scientific">Microbacterium esteraromaticum</name>
    <dbReference type="NCBI Taxonomy" id="57043"/>
    <lineage>
        <taxon>Bacteria</taxon>
        <taxon>Bacillati</taxon>
        <taxon>Actinomycetota</taxon>
        <taxon>Actinomycetes</taxon>
        <taxon>Micrococcales</taxon>
        <taxon>Microbacteriaceae</taxon>
        <taxon>Microbacterium</taxon>
    </lineage>
</organism>
<name>A0A939DT08_9MICO</name>
<accession>A0A939DT08</accession>
<dbReference type="RefSeq" id="WP_206822528.1">
    <property type="nucleotide sequence ID" value="NZ_CP118100.1"/>
</dbReference>
<evidence type="ECO:0000313" key="2">
    <source>
        <dbReference type="Proteomes" id="UP000664385"/>
    </source>
</evidence>